<name>A0A7J6H9Q7_CANSA</name>
<dbReference type="AlphaFoldDB" id="A0A7J6H9Q7"/>
<evidence type="ECO:0000259" key="1">
    <source>
        <dbReference type="Pfam" id="PF14392"/>
    </source>
</evidence>
<reference evidence="2 3" key="1">
    <citation type="journal article" date="2020" name="bioRxiv">
        <title>Sequence and annotation of 42 cannabis genomes reveals extensive copy number variation in cannabinoid synthesis and pathogen resistance genes.</title>
        <authorList>
            <person name="Mckernan K.J."/>
            <person name="Helbert Y."/>
            <person name="Kane L.T."/>
            <person name="Ebling H."/>
            <person name="Zhang L."/>
            <person name="Liu B."/>
            <person name="Eaton Z."/>
            <person name="Mclaughlin S."/>
            <person name="Kingan S."/>
            <person name="Baybayan P."/>
            <person name="Concepcion G."/>
            <person name="Jordan M."/>
            <person name="Riva A."/>
            <person name="Barbazuk W."/>
            <person name="Harkins T."/>
        </authorList>
    </citation>
    <scope>NUCLEOTIDE SEQUENCE [LARGE SCALE GENOMIC DNA]</scope>
    <source>
        <strain evidence="3">cv. Jamaican Lion 4</strain>
        <tissue evidence="2">Leaf</tissue>
    </source>
</reference>
<dbReference type="InterPro" id="IPR025836">
    <property type="entry name" value="Zn_knuckle_CX2CX4HX4C"/>
</dbReference>
<dbReference type="EMBL" id="JAATIP010000020">
    <property type="protein sequence ID" value="KAF4392037.1"/>
    <property type="molecule type" value="Genomic_DNA"/>
</dbReference>
<protein>
    <recommendedName>
        <fullName evidence="1">Zinc knuckle CX2CX4HX4C domain-containing protein</fullName>
    </recommendedName>
</protein>
<sequence>MIHLSRINDEFWIDYCYERLPEFYFDCCLLSHPFERCVEFMERTDNGNDDELPYGPWLKGLKLPTDGYDRYRIDFSKNNAWPLLTRLARSSLTNALPLLQH</sequence>
<dbReference type="Proteomes" id="UP000525078">
    <property type="component" value="Unassembled WGS sequence"/>
</dbReference>
<organism evidence="2 3">
    <name type="scientific">Cannabis sativa</name>
    <name type="common">Hemp</name>
    <name type="synonym">Marijuana</name>
    <dbReference type="NCBI Taxonomy" id="3483"/>
    <lineage>
        <taxon>Eukaryota</taxon>
        <taxon>Viridiplantae</taxon>
        <taxon>Streptophyta</taxon>
        <taxon>Embryophyta</taxon>
        <taxon>Tracheophyta</taxon>
        <taxon>Spermatophyta</taxon>
        <taxon>Magnoliopsida</taxon>
        <taxon>eudicotyledons</taxon>
        <taxon>Gunneridae</taxon>
        <taxon>Pentapetalae</taxon>
        <taxon>rosids</taxon>
        <taxon>fabids</taxon>
        <taxon>Rosales</taxon>
        <taxon>Cannabaceae</taxon>
        <taxon>Cannabis</taxon>
    </lineage>
</organism>
<gene>
    <name evidence="2" type="ORF">F8388_004366</name>
</gene>
<dbReference type="Pfam" id="PF14392">
    <property type="entry name" value="zf-CCHC_4"/>
    <property type="match status" value="1"/>
</dbReference>
<feature type="domain" description="Zinc knuckle CX2CX4HX4C" evidence="1">
    <location>
        <begin position="8"/>
        <end position="37"/>
    </location>
</feature>
<comment type="caution">
    <text evidence="2">The sequence shown here is derived from an EMBL/GenBank/DDBJ whole genome shotgun (WGS) entry which is preliminary data.</text>
</comment>
<proteinExistence type="predicted"/>
<evidence type="ECO:0000313" key="2">
    <source>
        <dbReference type="EMBL" id="KAF4392037.1"/>
    </source>
</evidence>
<evidence type="ECO:0000313" key="3">
    <source>
        <dbReference type="Proteomes" id="UP000525078"/>
    </source>
</evidence>
<accession>A0A7J6H9Q7</accession>